<keyword evidence="6 11" id="KW-0720">Serine protease</keyword>
<dbReference type="Proteomes" id="UP001208570">
    <property type="component" value="Unassembled WGS sequence"/>
</dbReference>
<dbReference type="Gene3D" id="3.40.50.200">
    <property type="entry name" value="Peptidase S8/S53 domain"/>
    <property type="match status" value="1"/>
</dbReference>
<name>A0AAD9N2G0_9ANNE</name>
<dbReference type="InterPro" id="IPR022398">
    <property type="entry name" value="Peptidase_S8_His-AS"/>
</dbReference>
<comment type="caution">
    <text evidence="14">The sequence shown here is derived from an EMBL/GenBank/DDBJ whole genome shotgun (WGS) entry which is preliminary data.</text>
</comment>
<evidence type="ECO:0000259" key="13">
    <source>
        <dbReference type="PROSITE" id="PS51829"/>
    </source>
</evidence>
<feature type="active site" description="Charge relay system" evidence="10 11">
    <location>
        <position position="422"/>
    </location>
</feature>
<feature type="region of interest" description="Disordered" evidence="12">
    <location>
        <begin position="820"/>
        <end position="848"/>
    </location>
</feature>
<comment type="similarity">
    <text evidence="1">Belongs to the peptidase S8 family. Furin subfamily.</text>
</comment>
<feature type="active site" description="Charge relay system" evidence="10 11">
    <location>
        <position position="194"/>
    </location>
</feature>
<dbReference type="PROSITE" id="PS00138">
    <property type="entry name" value="SUBTILASE_SER"/>
    <property type="match status" value="1"/>
</dbReference>
<dbReference type="Pfam" id="PF00082">
    <property type="entry name" value="Peptidase_S8"/>
    <property type="match status" value="1"/>
</dbReference>
<dbReference type="Pfam" id="PF01483">
    <property type="entry name" value="P_proprotein"/>
    <property type="match status" value="1"/>
</dbReference>
<feature type="active site" description="Charge relay system" evidence="10 11">
    <location>
        <position position="237"/>
    </location>
</feature>
<dbReference type="InterPro" id="IPR023827">
    <property type="entry name" value="Peptidase_S8_Asp-AS"/>
</dbReference>
<dbReference type="SUPFAM" id="SSF49785">
    <property type="entry name" value="Galactose-binding domain-like"/>
    <property type="match status" value="1"/>
</dbReference>
<keyword evidence="5 11" id="KW-0378">Hydrolase</keyword>
<evidence type="ECO:0000313" key="15">
    <source>
        <dbReference type="Proteomes" id="UP001208570"/>
    </source>
</evidence>
<dbReference type="InterPro" id="IPR023828">
    <property type="entry name" value="Peptidase_S8_Ser-AS"/>
</dbReference>
<evidence type="ECO:0000256" key="8">
    <source>
        <dbReference type="ARBA" id="ARBA00023157"/>
    </source>
</evidence>
<keyword evidence="2 11" id="KW-0645">Protease</keyword>
<evidence type="ECO:0000256" key="2">
    <source>
        <dbReference type="ARBA" id="ARBA00022670"/>
    </source>
</evidence>
<organism evidence="14 15">
    <name type="scientific">Paralvinella palmiformis</name>
    <dbReference type="NCBI Taxonomy" id="53620"/>
    <lineage>
        <taxon>Eukaryota</taxon>
        <taxon>Metazoa</taxon>
        <taxon>Spiralia</taxon>
        <taxon>Lophotrochozoa</taxon>
        <taxon>Annelida</taxon>
        <taxon>Polychaeta</taxon>
        <taxon>Sedentaria</taxon>
        <taxon>Canalipalpata</taxon>
        <taxon>Terebellida</taxon>
        <taxon>Terebelliformia</taxon>
        <taxon>Alvinellidae</taxon>
        <taxon>Paralvinella</taxon>
    </lineage>
</organism>
<dbReference type="InterPro" id="IPR032815">
    <property type="entry name" value="S8_pro-domain"/>
</dbReference>
<keyword evidence="7" id="KW-0865">Zymogen</keyword>
<keyword evidence="8" id="KW-1015">Disulfide bond</keyword>
<keyword evidence="9" id="KW-0325">Glycoprotein</keyword>
<keyword evidence="15" id="KW-1185">Reference proteome</keyword>
<dbReference type="PROSITE" id="PS00137">
    <property type="entry name" value="SUBTILASE_HIS"/>
    <property type="match status" value="1"/>
</dbReference>
<dbReference type="InterPro" id="IPR008979">
    <property type="entry name" value="Galactose-bd-like_sf"/>
</dbReference>
<reference evidence="14" key="1">
    <citation type="journal article" date="2023" name="Mol. Biol. Evol.">
        <title>Third-Generation Sequencing Reveals the Adaptive Role of the Epigenome in Three Deep-Sea Polychaetes.</title>
        <authorList>
            <person name="Perez M."/>
            <person name="Aroh O."/>
            <person name="Sun Y."/>
            <person name="Lan Y."/>
            <person name="Juniper S.K."/>
            <person name="Young C.R."/>
            <person name="Angers B."/>
            <person name="Qian P.Y."/>
        </authorList>
    </citation>
    <scope>NUCLEOTIDE SEQUENCE</scope>
    <source>
        <strain evidence="14">P08H-3</strain>
    </source>
</reference>
<dbReference type="GO" id="GO:0000139">
    <property type="term" value="C:Golgi membrane"/>
    <property type="evidence" value="ECO:0007669"/>
    <property type="project" value="TreeGrafter"/>
</dbReference>
<dbReference type="PANTHER" id="PTHR42884:SF23">
    <property type="entry name" value="FURIN-LIKE PROTEASE 2"/>
    <property type="match status" value="1"/>
</dbReference>
<dbReference type="CDD" id="cd04059">
    <property type="entry name" value="Peptidases_S8_Protein_convertases_Kexins_Furin-like"/>
    <property type="match status" value="1"/>
</dbReference>
<dbReference type="SUPFAM" id="SSF54897">
    <property type="entry name" value="Protease propeptides/inhibitors"/>
    <property type="match status" value="1"/>
</dbReference>
<dbReference type="PROSITE" id="PS00136">
    <property type="entry name" value="SUBTILASE_ASP"/>
    <property type="match status" value="1"/>
</dbReference>
<gene>
    <name evidence="14" type="ORF">LSH36_260g02012</name>
</gene>
<dbReference type="SUPFAM" id="SSF52743">
    <property type="entry name" value="Subtilisin-like"/>
    <property type="match status" value="1"/>
</dbReference>
<dbReference type="GO" id="GO:0005802">
    <property type="term" value="C:trans-Golgi network"/>
    <property type="evidence" value="ECO:0007669"/>
    <property type="project" value="TreeGrafter"/>
</dbReference>
<protein>
    <recommendedName>
        <fullName evidence="13">P/Homo B domain-containing protein</fullName>
    </recommendedName>
</protein>
<evidence type="ECO:0000256" key="5">
    <source>
        <dbReference type="ARBA" id="ARBA00022801"/>
    </source>
</evidence>
<dbReference type="PROSITE" id="PS51892">
    <property type="entry name" value="SUBTILASE"/>
    <property type="match status" value="1"/>
</dbReference>
<dbReference type="InterPro" id="IPR000209">
    <property type="entry name" value="Peptidase_S8/S53_dom"/>
</dbReference>
<evidence type="ECO:0000256" key="3">
    <source>
        <dbReference type="ARBA" id="ARBA00022685"/>
    </source>
</evidence>
<dbReference type="InterPro" id="IPR034182">
    <property type="entry name" value="Kexin/furin"/>
</dbReference>
<dbReference type="Pfam" id="PF16470">
    <property type="entry name" value="S8_pro-domain"/>
    <property type="match status" value="1"/>
</dbReference>
<evidence type="ECO:0000256" key="4">
    <source>
        <dbReference type="ARBA" id="ARBA00022729"/>
    </source>
</evidence>
<sequence>MFISAIQTFVETGFRAVSSQHYVNEFAVKIDKNTDINELARTHGFRLLRQIPGLDDVYVLEHDSVPHRSKRSAPDIAGLLQGEPRIKYAEQQKTLIRTKRTIVHDKQWEMPIKHYDDKSIYQRFYEQNNRLQTKDNIPVSKRIVEAGFKDPYFSDQWYLINEGQTGGTPGFDVNVLPVWQKGFTGRGVVVSILDDGIDHTHPDLKENYDAEASGDINDRSDRNNDPMPDTKTNSNSHGTRCAGEVAAGANNSYCGVGIAFNAKIGGVRMLDGKITDSLEAEALTYHNQYIDIYSASWGPRDDGKTMEGPGKFASEALMRGIKEGRGGKGSIFVWATGNGGVVDDDCSCDGYVSSIYTLSIGCISDRGLSTYFSEVCPSTMAVIFTGGSHLPPGESNTSGKPHIKVVTTDLNGECTLEFQGTSSAAPLAAGCFALVLEANPNLTWRDLQHVVVQTARVPNAEEEGWTLNGAGYHVNNKFGFGAIDCGKMVEVAQTWTNVPPQHLCLVPSSNVVSNILRGQTINQTLHTDGCIGDPDNSIDHLEHTQVHISLQHQKRGDLSINLYSPAGTRSEVLSIRPLDESTEGIEYTFMTVHNWGENPEGDWTLSVTDNSDQTGIYNVPGDHHKVGTLQSWSLTLWGYAGKVDVDTSKKRLSQEMTVTEPAHEVEEEELEHIMATEERSSEQLHIEKTIESSVSDLTDEDLQLLSEVFEGDEDESSVRGRGHQHLNRRTYGDAERVDYADTYDEQVKRMLADMSSEDQRTLWRILDDKPVSPLQYRRFLNHLDQRVQEEHERHHNLVSPGVNLQQRSLLDKALAQILPPKVEKKAETTTTTSPQDKPDGKEMQRPNKKVQKYRDIIYLINSILPLLDENGE</sequence>
<evidence type="ECO:0000256" key="10">
    <source>
        <dbReference type="PIRSR" id="PIRSR615500-1"/>
    </source>
</evidence>
<dbReference type="InterPro" id="IPR036852">
    <property type="entry name" value="Peptidase_S8/S53_dom_sf"/>
</dbReference>
<evidence type="ECO:0000313" key="14">
    <source>
        <dbReference type="EMBL" id="KAK2154687.1"/>
    </source>
</evidence>
<evidence type="ECO:0000256" key="11">
    <source>
        <dbReference type="PROSITE-ProRule" id="PRU01240"/>
    </source>
</evidence>
<dbReference type="Gene3D" id="3.30.70.850">
    <property type="entry name" value="Peptidase S8, pro-domain"/>
    <property type="match status" value="1"/>
</dbReference>
<dbReference type="EMBL" id="JAODUP010000260">
    <property type="protein sequence ID" value="KAK2154687.1"/>
    <property type="molecule type" value="Genomic_DNA"/>
</dbReference>
<dbReference type="PRINTS" id="PR00723">
    <property type="entry name" value="SUBTILISIN"/>
</dbReference>
<feature type="region of interest" description="Disordered" evidence="12">
    <location>
        <begin position="201"/>
        <end position="237"/>
    </location>
</feature>
<dbReference type="InterPro" id="IPR002884">
    <property type="entry name" value="P_dom"/>
</dbReference>
<feature type="compositionally biased region" description="Basic and acidic residues" evidence="12">
    <location>
        <begin position="836"/>
        <end position="845"/>
    </location>
</feature>
<feature type="domain" description="P/Homo B" evidence="13">
    <location>
        <begin position="498"/>
        <end position="642"/>
    </location>
</feature>
<proteinExistence type="inferred from homology"/>
<dbReference type="FunFam" id="3.40.50.200:FF:000021">
    <property type="entry name" value="Proprotein convertase subtilisin/kexin type 5a"/>
    <property type="match status" value="1"/>
</dbReference>
<dbReference type="FunFam" id="2.60.120.260:FF:000006">
    <property type="entry name" value="Proprotein convertase subtilisin/kexin type 5"/>
    <property type="match status" value="1"/>
</dbReference>
<dbReference type="GO" id="GO:0016485">
    <property type="term" value="P:protein processing"/>
    <property type="evidence" value="ECO:0007669"/>
    <property type="project" value="TreeGrafter"/>
</dbReference>
<dbReference type="PANTHER" id="PTHR42884">
    <property type="entry name" value="PROPROTEIN CONVERTASE SUBTILISIN/KEXIN-RELATED"/>
    <property type="match status" value="1"/>
</dbReference>
<evidence type="ECO:0000256" key="9">
    <source>
        <dbReference type="ARBA" id="ARBA00023180"/>
    </source>
</evidence>
<accession>A0AAD9N2G0</accession>
<dbReference type="AlphaFoldDB" id="A0AAD9N2G0"/>
<keyword evidence="3" id="KW-0165">Cleavage on pair of basic residues</keyword>
<dbReference type="InterPro" id="IPR015500">
    <property type="entry name" value="Peptidase_S8_subtilisin-rel"/>
</dbReference>
<evidence type="ECO:0000256" key="12">
    <source>
        <dbReference type="SAM" id="MobiDB-lite"/>
    </source>
</evidence>
<keyword evidence="4" id="KW-0732">Signal</keyword>
<dbReference type="Gene3D" id="2.60.120.260">
    <property type="entry name" value="Galactose-binding domain-like"/>
    <property type="match status" value="1"/>
</dbReference>
<dbReference type="GO" id="GO:0004252">
    <property type="term" value="F:serine-type endopeptidase activity"/>
    <property type="evidence" value="ECO:0007669"/>
    <property type="project" value="UniProtKB-UniRule"/>
</dbReference>
<dbReference type="InterPro" id="IPR038466">
    <property type="entry name" value="S8_pro-domain_sf"/>
</dbReference>
<dbReference type="PROSITE" id="PS51829">
    <property type="entry name" value="P_HOMO_B"/>
    <property type="match status" value="1"/>
</dbReference>
<evidence type="ECO:0000256" key="1">
    <source>
        <dbReference type="ARBA" id="ARBA00005325"/>
    </source>
</evidence>
<evidence type="ECO:0000256" key="6">
    <source>
        <dbReference type="ARBA" id="ARBA00022825"/>
    </source>
</evidence>
<evidence type="ECO:0000256" key="7">
    <source>
        <dbReference type="ARBA" id="ARBA00023145"/>
    </source>
</evidence>